<evidence type="ECO:0000256" key="1">
    <source>
        <dbReference type="ARBA" id="ARBA00009437"/>
    </source>
</evidence>
<gene>
    <name evidence="6" type="ORF">METZ01_LOCUS247271</name>
</gene>
<evidence type="ECO:0000313" key="6">
    <source>
        <dbReference type="EMBL" id="SVB94417.1"/>
    </source>
</evidence>
<evidence type="ECO:0000256" key="3">
    <source>
        <dbReference type="ARBA" id="ARBA00023125"/>
    </source>
</evidence>
<feature type="non-terminal residue" evidence="6">
    <location>
        <position position="85"/>
    </location>
</feature>
<dbReference type="PRINTS" id="PR00039">
    <property type="entry name" value="HTHLYSR"/>
</dbReference>
<protein>
    <recommendedName>
        <fullName evidence="5">HTH lysR-type domain-containing protein</fullName>
    </recommendedName>
</protein>
<dbReference type="EMBL" id="UINC01065109">
    <property type="protein sequence ID" value="SVB94417.1"/>
    <property type="molecule type" value="Genomic_DNA"/>
</dbReference>
<comment type="similarity">
    <text evidence="1">Belongs to the LysR transcriptional regulatory family.</text>
</comment>
<organism evidence="6">
    <name type="scientific">marine metagenome</name>
    <dbReference type="NCBI Taxonomy" id="408172"/>
    <lineage>
        <taxon>unclassified sequences</taxon>
        <taxon>metagenomes</taxon>
        <taxon>ecological metagenomes</taxon>
    </lineage>
</organism>
<dbReference type="InterPro" id="IPR036390">
    <property type="entry name" value="WH_DNA-bd_sf"/>
</dbReference>
<dbReference type="InterPro" id="IPR036388">
    <property type="entry name" value="WH-like_DNA-bd_sf"/>
</dbReference>
<proteinExistence type="inferred from homology"/>
<reference evidence="6" key="1">
    <citation type="submission" date="2018-05" db="EMBL/GenBank/DDBJ databases">
        <authorList>
            <person name="Lanie J.A."/>
            <person name="Ng W.-L."/>
            <person name="Kazmierczak K.M."/>
            <person name="Andrzejewski T.M."/>
            <person name="Davidsen T.M."/>
            <person name="Wayne K.J."/>
            <person name="Tettelin H."/>
            <person name="Glass J.I."/>
            <person name="Rusch D."/>
            <person name="Podicherti R."/>
            <person name="Tsui H.-C.T."/>
            <person name="Winkler M.E."/>
        </authorList>
    </citation>
    <scope>NUCLEOTIDE SEQUENCE</scope>
</reference>
<dbReference type="Gene3D" id="1.10.10.10">
    <property type="entry name" value="Winged helix-like DNA-binding domain superfamily/Winged helix DNA-binding domain"/>
    <property type="match status" value="1"/>
</dbReference>
<dbReference type="SUPFAM" id="SSF46785">
    <property type="entry name" value="Winged helix' DNA-binding domain"/>
    <property type="match status" value="1"/>
</dbReference>
<keyword evidence="3" id="KW-0238">DNA-binding</keyword>
<keyword evidence="2" id="KW-0805">Transcription regulation</keyword>
<dbReference type="AlphaFoldDB" id="A0A382I5E2"/>
<dbReference type="GO" id="GO:0003700">
    <property type="term" value="F:DNA-binding transcription factor activity"/>
    <property type="evidence" value="ECO:0007669"/>
    <property type="project" value="InterPro"/>
</dbReference>
<sequence length="85" mass="9652">MHITIRQLQVFEAVARHLSYTRAAEELHLTQPAVSMQVKQLEGSIGLPLFEQIGKKIYRTEAGEIMLGHALTIQEHLTVAKREMD</sequence>
<evidence type="ECO:0000259" key="5">
    <source>
        <dbReference type="PROSITE" id="PS50931"/>
    </source>
</evidence>
<dbReference type="Pfam" id="PF00126">
    <property type="entry name" value="HTH_1"/>
    <property type="match status" value="1"/>
</dbReference>
<dbReference type="FunFam" id="1.10.10.10:FF:000001">
    <property type="entry name" value="LysR family transcriptional regulator"/>
    <property type="match status" value="1"/>
</dbReference>
<dbReference type="PANTHER" id="PTHR30126:SF5">
    <property type="entry name" value="HTH-TYPE TRANSCRIPTIONAL ACTIVATOR CMPR"/>
    <property type="match status" value="1"/>
</dbReference>
<evidence type="ECO:0000256" key="4">
    <source>
        <dbReference type="ARBA" id="ARBA00023163"/>
    </source>
</evidence>
<name>A0A382I5E2_9ZZZZ</name>
<accession>A0A382I5E2</accession>
<feature type="domain" description="HTH lysR-type" evidence="5">
    <location>
        <begin position="3"/>
        <end position="60"/>
    </location>
</feature>
<dbReference type="PANTHER" id="PTHR30126">
    <property type="entry name" value="HTH-TYPE TRANSCRIPTIONAL REGULATOR"/>
    <property type="match status" value="1"/>
</dbReference>
<evidence type="ECO:0000256" key="2">
    <source>
        <dbReference type="ARBA" id="ARBA00023015"/>
    </source>
</evidence>
<dbReference type="PROSITE" id="PS50931">
    <property type="entry name" value="HTH_LYSR"/>
    <property type="match status" value="1"/>
</dbReference>
<dbReference type="GO" id="GO:0000976">
    <property type="term" value="F:transcription cis-regulatory region binding"/>
    <property type="evidence" value="ECO:0007669"/>
    <property type="project" value="TreeGrafter"/>
</dbReference>
<dbReference type="InterPro" id="IPR000847">
    <property type="entry name" value="LysR_HTH_N"/>
</dbReference>
<keyword evidence="4" id="KW-0804">Transcription</keyword>